<dbReference type="PRINTS" id="PR00047">
    <property type="entry name" value="STROIDFINGER"/>
</dbReference>
<keyword evidence="2" id="KW-0479">Metal-binding</keyword>
<dbReference type="Gene3D" id="3.30.50.10">
    <property type="entry name" value="Erythroid Transcription Factor GATA-1, subunit A"/>
    <property type="match status" value="1"/>
</dbReference>
<evidence type="ECO:0000256" key="5">
    <source>
        <dbReference type="ARBA" id="ARBA00023015"/>
    </source>
</evidence>
<dbReference type="PANTHER" id="PTHR48092">
    <property type="entry name" value="KNIRPS-RELATED PROTEIN-RELATED"/>
    <property type="match status" value="1"/>
</dbReference>
<feature type="compositionally biased region" description="Low complexity" evidence="10">
    <location>
        <begin position="182"/>
        <end position="195"/>
    </location>
</feature>
<keyword evidence="8" id="KW-0675">Receptor</keyword>
<dbReference type="GO" id="GO:0005634">
    <property type="term" value="C:nucleus"/>
    <property type="evidence" value="ECO:0007669"/>
    <property type="project" value="UniProtKB-SubCell"/>
</dbReference>
<evidence type="ECO:0000256" key="3">
    <source>
        <dbReference type="ARBA" id="ARBA00022771"/>
    </source>
</evidence>
<organism evidence="12">
    <name type="scientific">Culex pipiens</name>
    <name type="common">House mosquito</name>
    <dbReference type="NCBI Taxonomy" id="7175"/>
    <lineage>
        <taxon>Eukaryota</taxon>
        <taxon>Metazoa</taxon>
        <taxon>Ecdysozoa</taxon>
        <taxon>Arthropoda</taxon>
        <taxon>Hexapoda</taxon>
        <taxon>Insecta</taxon>
        <taxon>Pterygota</taxon>
        <taxon>Neoptera</taxon>
        <taxon>Endopterygota</taxon>
        <taxon>Diptera</taxon>
        <taxon>Nematocera</taxon>
        <taxon>Culicoidea</taxon>
        <taxon>Culicidae</taxon>
        <taxon>Culicinae</taxon>
        <taxon>Culicini</taxon>
        <taxon>Culex</taxon>
        <taxon>Culex</taxon>
    </lineage>
</organism>
<feature type="region of interest" description="Disordered" evidence="10">
    <location>
        <begin position="182"/>
        <end position="238"/>
    </location>
</feature>
<keyword evidence="3" id="KW-0863">Zinc-finger</keyword>
<dbReference type="AlphaFoldDB" id="A0A8D8NHC9"/>
<protein>
    <submittedName>
        <fullName evidence="12">Ecdysone-induced protein 75B, isoform B</fullName>
    </submittedName>
</protein>
<reference evidence="12" key="1">
    <citation type="submission" date="2021-05" db="EMBL/GenBank/DDBJ databases">
        <authorList>
            <person name="Alioto T."/>
            <person name="Alioto T."/>
            <person name="Gomez Garrido J."/>
        </authorList>
    </citation>
    <scope>NUCLEOTIDE SEQUENCE</scope>
</reference>
<sequence length="274" mass="30134">MQCLNKIVQDEKDTPDIRTFVISENQHIMYSPRSVDSRRPVKVTITTPQTSSTSMITSLSNHQQQDRTANQLATKTLIKQCENEPPVQAQEVHVIRDGRFYDHHHNHAPPPHLAQNSVHLSLVPSSPISSELSIRNVDSRCSDGNSNRPPLPLHHQSANTIILDAPPHSTVSSTKPHLMVVQQHHLQQQHQQQHHVTSMQPPPPPPPPGNAINNSPGGNGIIPKMKGSLEEPSSSMPDLEFDGTTVLCRVCGDKASGFHYGVHSCEGCKVSVSI</sequence>
<dbReference type="EMBL" id="HBUE01273847">
    <property type="protein sequence ID" value="CAG6565221.1"/>
    <property type="molecule type" value="Transcribed_RNA"/>
</dbReference>
<dbReference type="Pfam" id="PF00105">
    <property type="entry name" value="zf-C4"/>
    <property type="match status" value="1"/>
</dbReference>
<feature type="domain" description="Nuclear receptor" evidence="11">
    <location>
        <begin position="245"/>
        <end position="274"/>
    </location>
</feature>
<evidence type="ECO:0000256" key="1">
    <source>
        <dbReference type="ARBA" id="ARBA00004123"/>
    </source>
</evidence>
<evidence type="ECO:0000256" key="4">
    <source>
        <dbReference type="ARBA" id="ARBA00022833"/>
    </source>
</evidence>
<dbReference type="InterPro" id="IPR001628">
    <property type="entry name" value="Znf_hrmn_rcpt"/>
</dbReference>
<keyword evidence="9" id="KW-0539">Nucleus</keyword>
<evidence type="ECO:0000256" key="10">
    <source>
        <dbReference type="SAM" id="MobiDB-lite"/>
    </source>
</evidence>
<keyword evidence="7" id="KW-0804">Transcription</keyword>
<keyword evidence="6" id="KW-0238">DNA-binding</keyword>
<accession>A0A8D8NHC9</accession>
<dbReference type="GO" id="GO:0003700">
    <property type="term" value="F:DNA-binding transcription factor activity"/>
    <property type="evidence" value="ECO:0007669"/>
    <property type="project" value="InterPro"/>
</dbReference>
<evidence type="ECO:0000259" key="11">
    <source>
        <dbReference type="PROSITE" id="PS51030"/>
    </source>
</evidence>
<dbReference type="GO" id="GO:0043565">
    <property type="term" value="F:sequence-specific DNA binding"/>
    <property type="evidence" value="ECO:0007669"/>
    <property type="project" value="InterPro"/>
</dbReference>
<evidence type="ECO:0000256" key="9">
    <source>
        <dbReference type="ARBA" id="ARBA00023242"/>
    </source>
</evidence>
<feature type="compositionally biased region" description="Pro residues" evidence="10">
    <location>
        <begin position="200"/>
        <end position="209"/>
    </location>
</feature>
<dbReference type="InterPro" id="IPR013088">
    <property type="entry name" value="Znf_NHR/GATA"/>
</dbReference>
<proteinExistence type="predicted"/>
<keyword evidence="5" id="KW-0805">Transcription regulation</keyword>
<dbReference type="SUPFAM" id="SSF57716">
    <property type="entry name" value="Glucocorticoid receptor-like (DNA-binding domain)"/>
    <property type="match status" value="1"/>
</dbReference>
<evidence type="ECO:0000313" key="12">
    <source>
        <dbReference type="EMBL" id="CAG6565221.1"/>
    </source>
</evidence>
<evidence type="ECO:0000256" key="8">
    <source>
        <dbReference type="ARBA" id="ARBA00023170"/>
    </source>
</evidence>
<keyword evidence="4" id="KW-0862">Zinc</keyword>
<evidence type="ECO:0000256" key="6">
    <source>
        <dbReference type="ARBA" id="ARBA00023125"/>
    </source>
</evidence>
<dbReference type="EMBL" id="HBUE01168498">
    <property type="protein sequence ID" value="CAG6513741.1"/>
    <property type="molecule type" value="Transcribed_RNA"/>
</dbReference>
<dbReference type="GO" id="GO:0008270">
    <property type="term" value="F:zinc ion binding"/>
    <property type="evidence" value="ECO:0007669"/>
    <property type="project" value="UniProtKB-KW"/>
</dbReference>
<comment type="subcellular location">
    <subcellularLocation>
        <location evidence="1">Nucleus</location>
    </subcellularLocation>
</comment>
<name>A0A8D8NHC9_CULPI</name>
<evidence type="ECO:0000256" key="2">
    <source>
        <dbReference type="ARBA" id="ARBA00022723"/>
    </source>
</evidence>
<dbReference type="InterPro" id="IPR050200">
    <property type="entry name" value="Nuclear_hormone_rcpt_NR3"/>
</dbReference>
<evidence type="ECO:0000256" key="7">
    <source>
        <dbReference type="ARBA" id="ARBA00023163"/>
    </source>
</evidence>
<dbReference type="PROSITE" id="PS51030">
    <property type="entry name" value="NUCLEAR_REC_DBD_2"/>
    <property type="match status" value="1"/>
</dbReference>